<dbReference type="Gene3D" id="2.60.200.20">
    <property type="match status" value="1"/>
</dbReference>
<dbReference type="Gene3D" id="2.60.120.10">
    <property type="entry name" value="Jelly Rolls"/>
    <property type="match status" value="1"/>
</dbReference>
<dbReference type="SMART" id="SM00240">
    <property type="entry name" value="FHA"/>
    <property type="match status" value="1"/>
</dbReference>
<evidence type="ECO:0008006" key="13">
    <source>
        <dbReference type="Google" id="ProtNLM"/>
    </source>
</evidence>
<organism evidence="11 12">
    <name type="scientific">Thermoanaerobaculum aquaticum</name>
    <dbReference type="NCBI Taxonomy" id="1312852"/>
    <lineage>
        <taxon>Bacteria</taxon>
        <taxon>Pseudomonadati</taxon>
        <taxon>Acidobacteriota</taxon>
        <taxon>Thermoanaerobaculia</taxon>
        <taxon>Thermoanaerobaculales</taxon>
        <taxon>Thermoanaerobaculaceae</taxon>
        <taxon>Thermoanaerobaculum</taxon>
    </lineage>
</organism>
<evidence type="ECO:0000259" key="10">
    <source>
        <dbReference type="PROSITE" id="PS50042"/>
    </source>
</evidence>
<dbReference type="GO" id="GO:0016020">
    <property type="term" value="C:membrane"/>
    <property type="evidence" value="ECO:0007669"/>
    <property type="project" value="UniProtKB-SubCell"/>
</dbReference>
<gene>
    <name evidence="11" type="ORF">EG19_04935</name>
</gene>
<dbReference type="PANTHER" id="PTHR45638:SF11">
    <property type="entry name" value="CYCLIC NUCLEOTIDE-GATED CATION CHANNEL SUBUNIT A"/>
    <property type="match status" value="1"/>
</dbReference>
<dbReference type="CDD" id="cd00060">
    <property type="entry name" value="FHA"/>
    <property type="match status" value="1"/>
</dbReference>
<dbReference type="InterPro" id="IPR050866">
    <property type="entry name" value="CNG_cation_channel"/>
</dbReference>
<feature type="domain" description="FHA" evidence="9">
    <location>
        <begin position="156"/>
        <end position="215"/>
    </location>
</feature>
<dbReference type="InterPro" id="IPR008984">
    <property type="entry name" value="SMAD_FHA_dom_sf"/>
</dbReference>
<sequence>MLEDLQVTYPAGTYVFRQGEAGSEMFIIQEGRVEILAQKGRKEVPLAVLEEGDFFGEMAVLEDLPRTASARTLTPCQLLRIDRQTFDQLIRHNPEIAVRMLRKLCHRLRTAQPQPLEAPATVPEPPAPAETLSASAAALVHVASDTRFVLSTETENSVGRKDPVTGLAPTVDLSAVDPQKTTSRRHATLFLRDGKWFVREEVGVRNGTFVNGQRLTPGEERTVSHGDRLRFGLVELEFHSL</sequence>
<dbReference type="InterPro" id="IPR014710">
    <property type="entry name" value="RmlC-like_jellyroll"/>
</dbReference>
<dbReference type="EMBL" id="JMFG01000020">
    <property type="protein sequence ID" value="KDA53550.1"/>
    <property type="molecule type" value="Genomic_DNA"/>
</dbReference>
<dbReference type="PROSITE" id="PS50006">
    <property type="entry name" value="FHA_DOMAIN"/>
    <property type="match status" value="1"/>
</dbReference>
<keyword evidence="6" id="KW-0472">Membrane</keyword>
<dbReference type="PANTHER" id="PTHR45638">
    <property type="entry name" value="CYCLIC NUCLEOTIDE-GATED CATION CHANNEL SUBUNIT A"/>
    <property type="match status" value="1"/>
</dbReference>
<evidence type="ECO:0000256" key="8">
    <source>
        <dbReference type="ARBA" id="ARBA00023303"/>
    </source>
</evidence>
<proteinExistence type="predicted"/>
<evidence type="ECO:0000256" key="7">
    <source>
        <dbReference type="ARBA" id="ARBA00023286"/>
    </source>
</evidence>
<comment type="subcellular location">
    <subcellularLocation>
        <location evidence="1">Membrane</location>
        <topology evidence="1">Multi-pass membrane protein</topology>
    </subcellularLocation>
</comment>
<keyword evidence="7" id="KW-1071">Ligand-gated ion channel</keyword>
<keyword evidence="2" id="KW-0813">Transport</keyword>
<evidence type="ECO:0000313" key="11">
    <source>
        <dbReference type="EMBL" id="KDA53550.1"/>
    </source>
</evidence>
<dbReference type="InterPro" id="IPR018488">
    <property type="entry name" value="cNMP-bd_CS"/>
</dbReference>
<dbReference type="GO" id="GO:0044877">
    <property type="term" value="F:protein-containing complex binding"/>
    <property type="evidence" value="ECO:0007669"/>
    <property type="project" value="TreeGrafter"/>
</dbReference>
<dbReference type="Pfam" id="PF00498">
    <property type="entry name" value="FHA"/>
    <property type="match status" value="1"/>
</dbReference>
<dbReference type="InterPro" id="IPR000253">
    <property type="entry name" value="FHA_dom"/>
</dbReference>
<comment type="caution">
    <text evidence="11">The sequence shown here is derived from an EMBL/GenBank/DDBJ whole genome shotgun (WGS) entry which is preliminary data.</text>
</comment>
<evidence type="ECO:0000256" key="2">
    <source>
        <dbReference type="ARBA" id="ARBA00022448"/>
    </source>
</evidence>
<keyword evidence="4" id="KW-1133">Transmembrane helix</keyword>
<reference evidence="11 12" key="1">
    <citation type="submission" date="2014-04" db="EMBL/GenBank/DDBJ databases">
        <title>The Genome Sequence of Thermoanaerobaculum aquaticum MP-01, The First Cultivated Group 23 Acidobacterium.</title>
        <authorList>
            <person name="Stamps B.W."/>
            <person name="Losey N.A."/>
            <person name="Lawson P.A."/>
            <person name="Stevenson B.S."/>
        </authorList>
    </citation>
    <scope>NUCLEOTIDE SEQUENCE [LARGE SCALE GENOMIC DNA]</scope>
    <source>
        <strain evidence="11 12">MP-01</strain>
    </source>
</reference>
<protein>
    <recommendedName>
        <fullName evidence="13">FHA domain-containing protein</fullName>
    </recommendedName>
</protein>
<dbReference type="AlphaFoldDB" id="A0A062XYG3"/>
<dbReference type="STRING" id="1312852.EG19_04935"/>
<dbReference type="SMART" id="SM00100">
    <property type="entry name" value="cNMP"/>
    <property type="match status" value="1"/>
</dbReference>
<keyword evidence="5" id="KW-0406">Ion transport</keyword>
<dbReference type="InterPro" id="IPR018490">
    <property type="entry name" value="cNMP-bd_dom_sf"/>
</dbReference>
<evidence type="ECO:0000256" key="3">
    <source>
        <dbReference type="ARBA" id="ARBA00022692"/>
    </source>
</evidence>
<evidence type="ECO:0000256" key="1">
    <source>
        <dbReference type="ARBA" id="ARBA00004141"/>
    </source>
</evidence>
<evidence type="ECO:0000256" key="6">
    <source>
        <dbReference type="ARBA" id="ARBA00023136"/>
    </source>
</evidence>
<dbReference type="PROSITE" id="PS50042">
    <property type="entry name" value="CNMP_BINDING_3"/>
    <property type="match status" value="1"/>
</dbReference>
<name>A0A062XYG3_9BACT</name>
<dbReference type="InterPro" id="IPR000595">
    <property type="entry name" value="cNMP-bd_dom"/>
</dbReference>
<keyword evidence="3" id="KW-0812">Transmembrane</keyword>
<accession>A0A062XYG3</accession>
<keyword evidence="8" id="KW-0407">Ion channel</keyword>
<dbReference type="PROSITE" id="PS00889">
    <property type="entry name" value="CNMP_BINDING_2"/>
    <property type="match status" value="1"/>
</dbReference>
<evidence type="ECO:0000259" key="9">
    <source>
        <dbReference type="PROSITE" id="PS50006"/>
    </source>
</evidence>
<feature type="domain" description="Cyclic nucleotide-binding" evidence="10">
    <location>
        <begin position="1"/>
        <end position="107"/>
    </location>
</feature>
<dbReference type="GO" id="GO:0005221">
    <property type="term" value="F:intracellularly cyclic nucleotide-activated monoatomic cation channel activity"/>
    <property type="evidence" value="ECO:0007669"/>
    <property type="project" value="InterPro"/>
</dbReference>
<evidence type="ECO:0000256" key="4">
    <source>
        <dbReference type="ARBA" id="ARBA00022989"/>
    </source>
</evidence>
<dbReference type="PRINTS" id="PR00103">
    <property type="entry name" value="CAMPKINASE"/>
</dbReference>
<dbReference type="Pfam" id="PF00027">
    <property type="entry name" value="cNMP_binding"/>
    <property type="match status" value="1"/>
</dbReference>
<dbReference type="CDD" id="cd00038">
    <property type="entry name" value="CAP_ED"/>
    <property type="match status" value="1"/>
</dbReference>
<evidence type="ECO:0000256" key="5">
    <source>
        <dbReference type="ARBA" id="ARBA00023065"/>
    </source>
</evidence>
<dbReference type="Proteomes" id="UP000027284">
    <property type="component" value="Unassembled WGS sequence"/>
</dbReference>
<dbReference type="SUPFAM" id="SSF49879">
    <property type="entry name" value="SMAD/FHA domain"/>
    <property type="match status" value="1"/>
</dbReference>
<evidence type="ECO:0000313" key="12">
    <source>
        <dbReference type="Proteomes" id="UP000027284"/>
    </source>
</evidence>
<keyword evidence="12" id="KW-1185">Reference proteome</keyword>
<dbReference type="SUPFAM" id="SSF51206">
    <property type="entry name" value="cAMP-binding domain-like"/>
    <property type="match status" value="1"/>
</dbReference>